<feature type="transmembrane region" description="Helical" evidence="1">
    <location>
        <begin position="146"/>
        <end position="169"/>
    </location>
</feature>
<organism evidence="2 3">
    <name type="scientific">Curtobacterium citreum</name>
    <dbReference type="NCBI Taxonomy" id="2036"/>
    <lineage>
        <taxon>Bacteria</taxon>
        <taxon>Bacillati</taxon>
        <taxon>Actinomycetota</taxon>
        <taxon>Actinomycetes</taxon>
        <taxon>Micrococcales</taxon>
        <taxon>Microbacteriaceae</taxon>
        <taxon>Curtobacterium</taxon>
    </lineage>
</organism>
<feature type="transmembrane region" description="Helical" evidence="1">
    <location>
        <begin position="115"/>
        <end position="139"/>
    </location>
</feature>
<feature type="transmembrane region" description="Helical" evidence="1">
    <location>
        <begin position="403"/>
        <end position="419"/>
    </location>
</feature>
<evidence type="ECO:0000256" key="1">
    <source>
        <dbReference type="SAM" id="Phobius"/>
    </source>
</evidence>
<feature type="transmembrane region" description="Helical" evidence="1">
    <location>
        <begin position="73"/>
        <end position="95"/>
    </location>
</feature>
<feature type="transmembrane region" description="Helical" evidence="1">
    <location>
        <begin position="380"/>
        <end position="397"/>
    </location>
</feature>
<keyword evidence="1" id="KW-1133">Transmembrane helix</keyword>
<proteinExistence type="predicted"/>
<evidence type="ECO:0008006" key="4">
    <source>
        <dbReference type="Google" id="ProtNLM"/>
    </source>
</evidence>
<feature type="transmembrane region" description="Helical" evidence="1">
    <location>
        <begin position="278"/>
        <end position="295"/>
    </location>
</feature>
<feature type="transmembrane region" description="Helical" evidence="1">
    <location>
        <begin position="347"/>
        <end position="373"/>
    </location>
</feature>
<evidence type="ECO:0000313" key="3">
    <source>
        <dbReference type="Proteomes" id="UP001370299"/>
    </source>
</evidence>
<gene>
    <name evidence="2" type="ORF">WMN62_07725</name>
</gene>
<keyword evidence="1" id="KW-0812">Transmembrane</keyword>
<dbReference type="RefSeq" id="WP_340197481.1">
    <property type="nucleotide sequence ID" value="NZ_JBBKAP010000068.1"/>
</dbReference>
<comment type="caution">
    <text evidence="2">The sequence shown here is derived from an EMBL/GenBank/DDBJ whole genome shotgun (WGS) entry which is preliminary data.</text>
</comment>
<accession>A0ABU8Y964</accession>
<dbReference type="EMBL" id="JBBLYY010000041">
    <property type="protein sequence ID" value="MEK0171354.1"/>
    <property type="molecule type" value="Genomic_DNA"/>
</dbReference>
<evidence type="ECO:0000313" key="2">
    <source>
        <dbReference type="EMBL" id="MEK0171354.1"/>
    </source>
</evidence>
<protein>
    <recommendedName>
        <fullName evidence="4">O-antigen ligase-like membrane protein</fullName>
    </recommendedName>
</protein>
<keyword evidence="1" id="KW-0472">Membrane</keyword>
<sequence length="442" mass="45251">MTLLGIALIAALGLALTVRRDWLPVIVGVTAGLPFSAGVVVAGNGVPLFSVAAAACAVALLGTPRLGTSHWTANAFVVFLVWATVITVLGPWMFAGIRVLVPRGGVDGQVMDPGFLGYSISTGAQMAYLLLAACATLYLVRVRGALLAAGTALVVGTVLTSFRGLLVAVQADFLAPVFDTLPNVAYSWVGPGARLRGVFSEPSELAAFSLPAVAFAVVAAMRSRGSAKWFWSIVCALACTNLLQASSGTAVAASAAFIGIGLVLLAVRYVLRGGIGTPWLVIGALTLGVVALTVGDQLLAPVQELVDDKVGSQSWDSRTGADTFSWGVIADTLGLGTGLGGNRPSSFALSLLSTVGVPGTVAFAVFVLGVVAIAMRTPTAVVPAVALVAVIVSKVVGTPDLSTPILWVLIAACAVPAWTRHRARSPLDDRHLPTLVRTGARP</sequence>
<keyword evidence="3" id="KW-1185">Reference proteome</keyword>
<name>A0ABU8Y964_9MICO</name>
<feature type="transmembrane region" description="Helical" evidence="1">
    <location>
        <begin position="35"/>
        <end position="61"/>
    </location>
</feature>
<feature type="transmembrane region" description="Helical" evidence="1">
    <location>
        <begin position="251"/>
        <end position="271"/>
    </location>
</feature>
<reference evidence="2 3" key="1">
    <citation type="submission" date="2024-03" db="EMBL/GenBank/DDBJ databases">
        <title>Whole genomes of four grape xylem sap localized bacterial endophytes.</title>
        <authorList>
            <person name="Kumar G."/>
            <person name="Savka M.A."/>
        </authorList>
    </citation>
    <scope>NUCLEOTIDE SEQUENCE [LARGE SCALE GENOMIC DNA]</scope>
    <source>
        <strain evidence="2 3">RIT_GXS8</strain>
    </source>
</reference>
<dbReference type="Proteomes" id="UP001370299">
    <property type="component" value="Unassembled WGS sequence"/>
</dbReference>